<sequence>MPLSSVTPLAPHALLGLWNLTEPAPELASLLPYSAWYTARQPAGRDETRTRQWLAGRVLAHTLQQQLTLYPSGPLSNDPNGRPFFAQQPALAVSLSHSGEWVAAVLSQGGRVGTDVELVRPKARLLAPRFLSSTELEDAGDEALKYSLYWSAKETLYKLHSRRALVFKEQILLDPFRLREAGAMTGHLLLDNSRSQHQVQYRCLTSSYVLTYCLDGPTFPLV</sequence>
<dbReference type="InterPro" id="IPR008278">
    <property type="entry name" value="4-PPantetheinyl_Trfase_dom"/>
</dbReference>
<dbReference type="InterPro" id="IPR037143">
    <property type="entry name" value="4-PPantetheinyl_Trfase_dom_sf"/>
</dbReference>
<feature type="domain" description="4'-phosphopantetheinyl transferase N-terminal" evidence="3">
    <location>
        <begin position="48"/>
        <end position="106"/>
    </location>
</feature>
<reference evidence="4 5" key="1">
    <citation type="submission" date="2020-11" db="EMBL/GenBank/DDBJ databases">
        <title>Hymenobacter sp.</title>
        <authorList>
            <person name="Kim M.K."/>
        </authorList>
    </citation>
    <scope>NUCLEOTIDE SEQUENCE [LARGE SCALE GENOMIC DNA]</scope>
    <source>
        <strain evidence="4 5">BT594</strain>
    </source>
</reference>
<comment type="caution">
    <text evidence="4">The sequence shown here is derived from an EMBL/GenBank/DDBJ whole genome shotgun (WGS) entry which is preliminary data.</text>
</comment>
<protein>
    <submittedName>
        <fullName evidence="4">4'-phosphopantetheinyl transferase superfamily protein</fullName>
    </submittedName>
</protein>
<gene>
    <name evidence="4" type="ORF">I5L79_03825</name>
</gene>
<organism evidence="4 5">
    <name type="scientific">Hymenobacter guriensis</name>
    <dbReference type="NCBI Taxonomy" id="2793065"/>
    <lineage>
        <taxon>Bacteria</taxon>
        <taxon>Pseudomonadati</taxon>
        <taxon>Bacteroidota</taxon>
        <taxon>Cytophagia</taxon>
        <taxon>Cytophagales</taxon>
        <taxon>Hymenobacteraceae</taxon>
        <taxon>Hymenobacter</taxon>
    </lineage>
</organism>
<dbReference type="Pfam" id="PF01648">
    <property type="entry name" value="ACPS"/>
    <property type="match status" value="1"/>
</dbReference>
<feature type="domain" description="4'-phosphopantetheinyl transferase" evidence="2">
    <location>
        <begin position="111"/>
        <end position="213"/>
    </location>
</feature>
<dbReference type="GO" id="GO:0016740">
    <property type="term" value="F:transferase activity"/>
    <property type="evidence" value="ECO:0007669"/>
    <property type="project" value="UniProtKB-KW"/>
</dbReference>
<evidence type="ECO:0000313" key="5">
    <source>
        <dbReference type="Proteomes" id="UP000601099"/>
    </source>
</evidence>
<evidence type="ECO:0000256" key="1">
    <source>
        <dbReference type="ARBA" id="ARBA00022679"/>
    </source>
</evidence>
<dbReference type="EMBL" id="JADWYK010000002">
    <property type="protein sequence ID" value="MBG8552659.1"/>
    <property type="molecule type" value="Genomic_DNA"/>
</dbReference>
<evidence type="ECO:0000259" key="2">
    <source>
        <dbReference type="Pfam" id="PF01648"/>
    </source>
</evidence>
<dbReference type="Pfam" id="PF17837">
    <property type="entry name" value="4PPT_N"/>
    <property type="match status" value="1"/>
</dbReference>
<dbReference type="InterPro" id="IPR041354">
    <property type="entry name" value="4PPT_N"/>
</dbReference>
<keyword evidence="5" id="KW-1185">Reference proteome</keyword>
<dbReference type="RefSeq" id="WP_196953712.1">
    <property type="nucleotide sequence ID" value="NZ_JADWYK010000002.1"/>
</dbReference>
<evidence type="ECO:0000313" key="4">
    <source>
        <dbReference type="EMBL" id="MBG8552659.1"/>
    </source>
</evidence>
<evidence type="ECO:0000259" key="3">
    <source>
        <dbReference type="Pfam" id="PF17837"/>
    </source>
</evidence>
<accession>A0ABS0KZN3</accession>
<name>A0ABS0KZN3_9BACT</name>
<dbReference type="Proteomes" id="UP000601099">
    <property type="component" value="Unassembled WGS sequence"/>
</dbReference>
<keyword evidence="1 4" id="KW-0808">Transferase</keyword>
<proteinExistence type="predicted"/>
<dbReference type="SUPFAM" id="SSF56214">
    <property type="entry name" value="4'-phosphopantetheinyl transferase"/>
    <property type="match status" value="2"/>
</dbReference>
<dbReference type="Gene3D" id="3.90.470.20">
    <property type="entry name" value="4'-phosphopantetheinyl transferase domain"/>
    <property type="match status" value="2"/>
</dbReference>